<dbReference type="InterPro" id="IPR047142">
    <property type="entry name" value="OryJ/VirC-like"/>
</dbReference>
<sequence length="178" mass="19451">MTIRRLVVGTVDGRSVVLNDGPVPRSHDYEHLPGFSTSLVWATTASEQLSTGKDEAISLSSSFVPGPGETRLEIVTFPPDSIFAHPDFSHQAAFAEQQEHLTGMVDHFDPDRPGMHSTPSVDYGIVLEGTIWLELDDGVTVKLEKHNVIIQQGNIHAWRNQGDVPATLAFVLVGTNKQ</sequence>
<dbReference type="RefSeq" id="WP_026013809.1">
    <property type="nucleotide sequence ID" value="NZ_LKEF01000050.1"/>
</dbReference>
<dbReference type="PANTHER" id="PTHR36156">
    <property type="entry name" value="SLR2101 PROTEIN"/>
    <property type="match status" value="1"/>
</dbReference>
<dbReference type="Proteomes" id="UP000054197">
    <property type="component" value="Unassembled WGS sequence"/>
</dbReference>
<protein>
    <recommendedName>
        <fullName evidence="3">Cupin</fullName>
    </recommendedName>
</protein>
<evidence type="ECO:0008006" key="3">
    <source>
        <dbReference type="Google" id="ProtNLM"/>
    </source>
</evidence>
<dbReference type="SUPFAM" id="SSF51182">
    <property type="entry name" value="RmlC-like cupins"/>
    <property type="match status" value="1"/>
</dbReference>
<dbReference type="Gene3D" id="2.60.120.10">
    <property type="entry name" value="Jelly Rolls"/>
    <property type="match status" value="1"/>
</dbReference>
<dbReference type="InterPro" id="IPR011051">
    <property type="entry name" value="RmlC_Cupin_sf"/>
</dbReference>
<dbReference type="PANTHER" id="PTHR36156:SF2">
    <property type="entry name" value="CUPIN TYPE-2 DOMAIN-CONTAINING PROTEIN"/>
    <property type="match status" value="1"/>
</dbReference>
<name>A0A0W0HCP8_PSEFL</name>
<proteinExistence type="predicted"/>
<dbReference type="AlphaFoldDB" id="A0A0W0HCP8"/>
<comment type="caution">
    <text evidence="1">The sequence shown here is derived from an EMBL/GenBank/DDBJ whole genome shotgun (WGS) entry which is preliminary data.</text>
</comment>
<gene>
    <name evidence="1" type="ORF">AO063_29285</name>
</gene>
<reference evidence="1 2" key="1">
    <citation type="submission" date="2015-09" db="EMBL/GenBank/DDBJ databases">
        <title>Genome sequence of ICMP 11288.</title>
        <authorList>
            <person name="Visnovsky S."/>
            <person name="Lu A."/>
            <person name="Panda P."/>
            <person name="Pitman A."/>
        </authorList>
    </citation>
    <scope>NUCLEOTIDE SEQUENCE [LARGE SCALE GENOMIC DNA]</scope>
    <source>
        <strain evidence="1 2">ICMP 11288</strain>
    </source>
</reference>
<dbReference type="CDD" id="cd02231">
    <property type="entry name" value="cupin_BLL6423-like"/>
    <property type="match status" value="1"/>
</dbReference>
<evidence type="ECO:0000313" key="1">
    <source>
        <dbReference type="EMBL" id="KTB58598.1"/>
    </source>
</evidence>
<accession>A0A0W0HCP8</accession>
<dbReference type="EMBL" id="LKEF01000050">
    <property type="protein sequence ID" value="KTB58598.1"/>
    <property type="molecule type" value="Genomic_DNA"/>
</dbReference>
<evidence type="ECO:0000313" key="2">
    <source>
        <dbReference type="Proteomes" id="UP000054197"/>
    </source>
</evidence>
<dbReference type="InterPro" id="IPR014710">
    <property type="entry name" value="RmlC-like_jellyroll"/>
</dbReference>
<organism evidence="1 2">
    <name type="scientific">Pseudomonas fluorescens ICMP 11288</name>
    <dbReference type="NCBI Taxonomy" id="1198309"/>
    <lineage>
        <taxon>Bacteria</taxon>
        <taxon>Pseudomonadati</taxon>
        <taxon>Pseudomonadota</taxon>
        <taxon>Gammaproteobacteria</taxon>
        <taxon>Pseudomonadales</taxon>
        <taxon>Pseudomonadaceae</taxon>
        <taxon>Pseudomonas</taxon>
    </lineage>
</organism>